<feature type="signal peptide" evidence="2">
    <location>
        <begin position="1"/>
        <end position="19"/>
    </location>
</feature>
<dbReference type="GO" id="GO:0030248">
    <property type="term" value="F:cellulose binding"/>
    <property type="evidence" value="ECO:0007669"/>
    <property type="project" value="InterPro"/>
</dbReference>
<dbReference type="EMBL" id="MU839831">
    <property type="protein sequence ID" value="KAK1756682.1"/>
    <property type="molecule type" value="Genomic_DNA"/>
</dbReference>
<dbReference type="GO" id="GO:0005975">
    <property type="term" value="P:carbohydrate metabolic process"/>
    <property type="evidence" value="ECO:0007669"/>
    <property type="project" value="InterPro"/>
</dbReference>
<feature type="chain" id="PRO_5042571486" description="CBM1 domain-containing protein" evidence="2">
    <location>
        <begin position="20"/>
        <end position="155"/>
    </location>
</feature>
<dbReference type="InterPro" id="IPR035971">
    <property type="entry name" value="CBD_sf"/>
</dbReference>
<feature type="domain" description="CBM1" evidence="3">
    <location>
        <begin position="41"/>
        <end position="79"/>
    </location>
</feature>
<dbReference type="Proteomes" id="UP001239445">
    <property type="component" value="Unassembled WGS sequence"/>
</dbReference>
<organism evidence="4 5">
    <name type="scientific">Echria macrotheca</name>
    <dbReference type="NCBI Taxonomy" id="438768"/>
    <lineage>
        <taxon>Eukaryota</taxon>
        <taxon>Fungi</taxon>
        <taxon>Dikarya</taxon>
        <taxon>Ascomycota</taxon>
        <taxon>Pezizomycotina</taxon>
        <taxon>Sordariomycetes</taxon>
        <taxon>Sordariomycetidae</taxon>
        <taxon>Sordariales</taxon>
        <taxon>Schizotheciaceae</taxon>
        <taxon>Echria</taxon>
    </lineage>
</organism>
<keyword evidence="5" id="KW-1185">Reference proteome</keyword>
<evidence type="ECO:0000259" key="3">
    <source>
        <dbReference type="PROSITE" id="PS51164"/>
    </source>
</evidence>
<protein>
    <recommendedName>
        <fullName evidence="3">CBM1 domain-containing protein</fullName>
    </recommendedName>
</protein>
<dbReference type="AlphaFoldDB" id="A0AAJ0BH14"/>
<accession>A0AAJ0BH14</accession>
<dbReference type="PROSITE" id="PS00562">
    <property type="entry name" value="CBM1_1"/>
    <property type="match status" value="1"/>
</dbReference>
<dbReference type="PROSITE" id="PS51164">
    <property type="entry name" value="CBM1_2"/>
    <property type="match status" value="1"/>
</dbReference>
<name>A0AAJ0BH14_9PEZI</name>
<keyword evidence="1 2" id="KW-0732">Signal</keyword>
<comment type="caution">
    <text evidence="4">The sequence shown here is derived from an EMBL/GenBank/DDBJ whole genome shotgun (WGS) entry which is preliminary data.</text>
</comment>
<sequence>MVTSLFFLSLLAGTGMVAAQRGRPPPVTTVPSRTTSYPPGATQTLYGQCGGQTYNGPTSCPAGSYCQSSASNVWYSQCVPISNNNNPGQGQGQGGSSAEIRTLTTLITVDGPYPTVISTQITYLQPRPTRTTTSPVEVVTVTLVPDEPCDHDYYC</sequence>
<dbReference type="InterPro" id="IPR000254">
    <property type="entry name" value="CBD"/>
</dbReference>
<reference evidence="4" key="1">
    <citation type="submission" date="2023-06" db="EMBL/GenBank/DDBJ databases">
        <title>Genome-scale phylogeny and comparative genomics of the fungal order Sordariales.</title>
        <authorList>
            <consortium name="Lawrence Berkeley National Laboratory"/>
            <person name="Hensen N."/>
            <person name="Bonometti L."/>
            <person name="Westerberg I."/>
            <person name="Brannstrom I.O."/>
            <person name="Guillou S."/>
            <person name="Cros-Aarteil S."/>
            <person name="Calhoun S."/>
            <person name="Haridas S."/>
            <person name="Kuo A."/>
            <person name="Mondo S."/>
            <person name="Pangilinan J."/>
            <person name="Riley R."/>
            <person name="Labutti K."/>
            <person name="Andreopoulos B."/>
            <person name="Lipzen A."/>
            <person name="Chen C."/>
            <person name="Yanf M."/>
            <person name="Daum C."/>
            <person name="Ng V."/>
            <person name="Clum A."/>
            <person name="Steindorff A."/>
            <person name="Ohm R."/>
            <person name="Martin F."/>
            <person name="Silar P."/>
            <person name="Natvig D."/>
            <person name="Lalanne C."/>
            <person name="Gautier V."/>
            <person name="Ament-Velasquez S.L."/>
            <person name="Kruys A."/>
            <person name="Hutchinson M.I."/>
            <person name="Powell A.J."/>
            <person name="Barry K."/>
            <person name="Miller A.N."/>
            <person name="Grigoriev I.V."/>
            <person name="Debuchy R."/>
            <person name="Gladieux P."/>
            <person name="Thoren M.H."/>
            <person name="Johannesson H."/>
        </authorList>
    </citation>
    <scope>NUCLEOTIDE SEQUENCE</scope>
    <source>
        <strain evidence="4">PSN4</strain>
    </source>
</reference>
<proteinExistence type="predicted"/>
<evidence type="ECO:0000256" key="2">
    <source>
        <dbReference type="SAM" id="SignalP"/>
    </source>
</evidence>
<dbReference type="SUPFAM" id="SSF57180">
    <property type="entry name" value="Cellulose-binding domain"/>
    <property type="match status" value="1"/>
</dbReference>
<dbReference type="Pfam" id="PF00734">
    <property type="entry name" value="CBM_1"/>
    <property type="match status" value="1"/>
</dbReference>
<evidence type="ECO:0000256" key="1">
    <source>
        <dbReference type="ARBA" id="ARBA00022729"/>
    </source>
</evidence>
<gene>
    <name evidence="4" type="ORF">QBC47DRAFT_400316</name>
</gene>
<dbReference type="GO" id="GO:0005576">
    <property type="term" value="C:extracellular region"/>
    <property type="evidence" value="ECO:0007669"/>
    <property type="project" value="InterPro"/>
</dbReference>
<evidence type="ECO:0000313" key="4">
    <source>
        <dbReference type="EMBL" id="KAK1756682.1"/>
    </source>
</evidence>
<evidence type="ECO:0000313" key="5">
    <source>
        <dbReference type="Proteomes" id="UP001239445"/>
    </source>
</evidence>
<dbReference type="SMART" id="SM00236">
    <property type="entry name" value="fCBD"/>
    <property type="match status" value="1"/>
</dbReference>